<accession>A0A951P8G3</accession>
<protein>
    <submittedName>
        <fullName evidence="1">Uncharacterized protein</fullName>
    </submittedName>
</protein>
<gene>
    <name evidence="1" type="ORF">KME07_05635</name>
</gene>
<reference evidence="1" key="2">
    <citation type="journal article" date="2022" name="Microbiol. Resour. Announc.">
        <title>Metagenome Sequencing to Explore Phylogenomics of Terrestrial Cyanobacteria.</title>
        <authorList>
            <person name="Ward R.D."/>
            <person name="Stajich J.E."/>
            <person name="Johansen J.R."/>
            <person name="Huntemann M."/>
            <person name="Clum A."/>
            <person name="Foster B."/>
            <person name="Foster B."/>
            <person name="Roux S."/>
            <person name="Palaniappan K."/>
            <person name="Varghese N."/>
            <person name="Mukherjee S."/>
            <person name="Reddy T.B.K."/>
            <person name="Daum C."/>
            <person name="Copeland A."/>
            <person name="Chen I.A."/>
            <person name="Ivanova N.N."/>
            <person name="Kyrpides N.C."/>
            <person name="Shapiro N."/>
            <person name="Eloe-Fadrosh E.A."/>
            <person name="Pietrasiak N."/>
        </authorList>
    </citation>
    <scope>NUCLEOTIDE SEQUENCE</scope>
    <source>
        <strain evidence="1">GSE-TBD4-15B</strain>
    </source>
</reference>
<organism evidence="1 2">
    <name type="scientific">Pegethrix bostrychoides GSE-TBD4-15B</name>
    <dbReference type="NCBI Taxonomy" id="2839662"/>
    <lineage>
        <taxon>Bacteria</taxon>
        <taxon>Bacillati</taxon>
        <taxon>Cyanobacteriota</taxon>
        <taxon>Cyanophyceae</taxon>
        <taxon>Oculatellales</taxon>
        <taxon>Oculatellaceae</taxon>
        <taxon>Pegethrix</taxon>
    </lineage>
</organism>
<comment type="caution">
    <text evidence="1">The sequence shown here is derived from an EMBL/GenBank/DDBJ whole genome shotgun (WGS) entry which is preliminary data.</text>
</comment>
<reference evidence="1" key="1">
    <citation type="submission" date="2021-05" db="EMBL/GenBank/DDBJ databases">
        <authorList>
            <person name="Pietrasiak N."/>
            <person name="Ward R."/>
            <person name="Stajich J.E."/>
            <person name="Kurbessoian T."/>
        </authorList>
    </citation>
    <scope>NUCLEOTIDE SEQUENCE</scope>
    <source>
        <strain evidence="1">GSE-TBD4-15B</strain>
    </source>
</reference>
<dbReference type="AlphaFoldDB" id="A0A951P8G3"/>
<evidence type="ECO:0000313" key="2">
    <source>
        <dbReference type="Proteomes" id="UP000707356"/>
    </source>
</evidence>
<sequence length="689" mass="75902">MESIAFKKTQTDTDIQKLVEFLTTCAVFDGNGQFFTNSGTLPLSYYSTLDYWGDYICNTWAKQNGQDCTVSIQDFGDGTDQHPYYRNGGTSPGSQLQIERVNACLGTDIYDAACWQIALALIADRGLQGFTPSQIFTLVSFSTQRLLSSVKAVRANTDNFQYGYQQTINDPREAYALRLIGKDYWAQDPLWDTDYEHYISHWPPCDRTKPGTISWADWKPITGENAWAFLIGPLQADYFQFKAQGYIPFQSDSIQNALYILYAFQSMQCAIGSLYYAPGGSEGNVGPIPQGEISVENNASFLAGLIIFKHILEAILSKDGSLTSDDQAKVKAAINLISIMIWGGKLPSGQTAGLLKFFQTNAWNAAAGIFYQGGTYNNGVWTPSTSSNAVDVNTWGLTVLGPDLLDRWFGAGTSFNIWQSVKSWGSFSQNGQLWGMGYSNLDNNAIMSAEWTAGAINAVRCLMIYYQSDAAKLSSLQADHDAMMENLLNLRTDKYVDAGFPDGLEAHFFNDVNPPTGLLAFLYASKRYSIPFGWYANPIPSTTSTSWAIFLHYDYNPFQLGGSYESLAWSTPAYDTNDDTGPWNAQGTVINLTVQNKVDGAEIMPSYQASSTSGWQNLLQSPIPVKGTATIQLPRDAAGFMVTYHKPDMSDWLRACLLAPSTITDLQSGQTITAVWTNDAGDGTCRISS</sequence>
<evidence type="ECO:0000313" key="1">
    <source>
        <dbReference type="EMBL" id="MBW4464906.1"/>
    </source>
</evidence>
<name>A0A951P8G3_9CYAN</name>
<dbReference type="Proteomes" id="UP000707356">
    <property type="component" value="Unassembled WGS sequence"/>
</dbReference>
<proteinExistence type="predicted"/>
<dbReference type="EMBL" id="JAHHHV010000024">
    <property type="protein sequence ID" value="MBW4464906.1"/>
    <property type="molecule type" value="Genomic_DNA"/>
</dbReference>